<protein>
    <submittedName>
        <fullName evidence="2">Uncharacterized protein</fullName>
    </submittedName>
</protein>
<dbReference type="InterPro" id="IPR019734">
    <property type="entry name" value="TPR_rpt"/>
</dbReference>
<dbReference type="EMBL" id="UINC01060212">
    <property type="protein sequence ID" value="SVB84485.1"/>
    <property type="molecule type" value="Genomic_DNA"/>
</dbReference>
<dbReference type="Gene3D" id="1.25.40.10">
    <property type="entry name" value="Tetratricopeptide repeat domain"/>
    <property type="match status" value="1"/>
</dbReference>
<name>A0A382HBN1_9ZZZZ</name>
<dbReference type="InterPro" id="IPR011990">
    <property type="entry name" value="TPR-like_helical_dom_sf"/>
</dbReference>
<proteinExistence type="predicted"/>
<keyword evidence="1" id="KW-0812">Transmembrane</keyword>
<feature type="non-terminal residue" evidence="2">
    <location>
        <position position="131"/>
    </location>
</feature>
<accession>A0A382HBN1</accession>
<dbReference type="AlphaFoldDB" id="A0A382HBN1"/>
<reference evidence="2" key="1">
    <citation type="submission" date="2018-05" db="EMBL/GenBank/DDBJ databases">
        <authorList>
            <person name="Lanie J.A."/>
            <person name="Ng W.-L."/>
            <person name="Kazmierczak K.M."/>
            <person name="Andrzejewski T.M."/>
            <person name="Davidsen T.M."/>
            <person name="Wayne K.J."/>
            <person name="Tettelin H."/>
            <person name="Glass J.I."/>
            <person name="Rusch D."/>
            <person name="Podicherti R."/>
            <person name="Tsui H.-C.T."/>
            <person name="Winkler M.E."/>
        </authorList>
    </citation>
    <scope>NUCLEOTIDE SEQUENCE</scope>
</reference>
<sequence length="131" mass="15321">MLKPKRKITKKEIQRDPFIENIFTFKEHINQKKSIYIKMIIGVIAVFILSYLYTNNRSSNLEVAETLMSKAMVYVDLDDNDNASIYLQQVIDEYGNTNAGLNANYYLGRIYFITGEYEMALPHFERYAKKG</sequence>
<feature type="transmembrane region" description="Helical" evidence="1">
    <location>
        <begin position="35"/>
        <end position="53"/>
    </location>
</feature>
<evidence type="ECO:0000256" key="1">
    <source>
        <dbReference type="SAM" id="Phobius"/>
    </source>
</evidence>
<keyword evidence="1" id="KW-1133">Transmembrane helix</keyword>
<organism evidence="2">
    <name type="scientific">marine metagenome</name>
    <dbReference type="NCBI Taxonomy" id="408172"/>
    <lineage>
        <taxon>unclassified sequences</taxon>
        <taxon>metagenomes</taxon>
        <taxon>ecological metagenomes</taxon>
    </lineage>
</organism>
<gene>
    <name evidence="2" type="ORF">METZ01_LOCUS237339</name>
</gene>
<dbReference type="Pfam" id="PF13181">
    <property type="entry name" value="TPR_8"/>
    <property type="match status" value="1"/>
</dbReference>
<keyword evidence="1" id="KW-0472">Membrane</keyword>
<dbReference type="SUPFAM" id="SSF48452">
    <property type="entry name" value="TPR-like"/>
    <property type="match status" value="1"/>
</dbReference>
<evidence type="ECO:0000313" key="2">
    <source>
        <dbReference type="EMBL" id="SVB84485.1"/>
    </source>
</evidence>